<dbReference type="GO" id="GO:0005886">
    <property type="term" value="C:plasma membrane"/>
    <property type="evidence" value="ECO:0007669"/>
    <property type="project" value="TreeGrafter"/>
</dbReference>
<evidence type="ECO:0000256" key="3">
    <source>
        <dbReference type="ARBA" id="ARBA00023176"/>
    </source>
</evidence>
<organism evidence="10">
    <name type="scientific">Hymenolepis diminuta</name>
    <name type="common">Rat tapeworm</name>
    <dbReference type="NCBI Taxonomy" id="6216"/>
    <lineage>
        <taxon>Eukaryota</taxon>
        <taxon>Metazoa</taxon>
        <taxon>Spiralia</taxon>
        <taxon>Lophotrochozoa</taxon>
        <taxon>Platyhelminthes</taxon>
        <taxon>Cestoda</taxon>
        <taxon>Eucestoda</taxon>
        <taxon>Cyclophyllidea</taxon>
        <taxon>Hymenolepididae</taxon>
        <taxon>Hymenolepis</taxon>
    </lineage>
</organism>
<gene>
    <name evidence="8" type="ORF">HDID_LOCUS7377</name>
</gene>
<dbReference type="InterPro" id="IPR031160">
    <property type="entry name" value="F_BAR_dom"/>
</dbReference>
<feature type="region of interest" description="Disordered" evidence="6">
    <location>
        <begin position="348"/>
        <end position="395"/>
    </location>
</feature>
<dbReference type="Gene3D" id="1.20.1270.60">
    <property type="entry name" value="Arfaptin homology (AH) domain/BAR domain"/>
    <property type="match status" value="1"/>
</dbReference>
<comment type="subcellular location">
    <subcellularLocation>
        <location evidence="4">Membrane</location>
        <location evidence="4">Coated pit</location>
    </subcellularLocation>
</comment>
<dbReference type="Pfam" id="PF22699">
    <property type="entry name" value="GMIP-like_FCH"/>
    <property type="match status" value="1"/>
</dbReference>
<dbReference type="OrthoDB" id="5593455at2759"/>
<dbReference type="WBParaSite" id="HDID_0000737901-mRNA-1">
    <property type="protein sequence ID" value="HDID_0000737901-mRNA-1"/>
    <property type="gene ID" value="HDID_0000737901"/>
</dbReference>
<dbReference type="SUPFAM" id="SSF103657">
    <property type="entry name" value="BAR/IMD domain-like"/>
    <property type="match status" value="1"/>
</dbReference>
<feature type="compositionally biased region" description="Polar residues" evidence="6">
    <location>
        <begin position="644"/>
        <end position="653"/>
    </location>
</feature>
<feature type="region of interest" description="Disordered" evidence="6">
    <location>
        <begin position="407"/>
        <end position="655"/>
    </location>
</feature>
<dbReference type="PANTHER" id="PTHR23065">
    <property type="entry name" value="PROLINE-SERINE-THREONINE PHOSPHATASE INTERACTING PROTEIN 1"/>
    <property type="match status" value="1"/>
</dbReference>
<dbReference type="GO" id="GO:0006897">
    <property type="term" value="P:endocytosis"/>
    <property type="evidence" value="ECO:0007669"/>
    <property type="project" value="UniProtKB-KW"/>
</dbReference>
<sequence length="1083" mass="119181">MNVDSLFANAFWGDKNAGFDSITQNMKIGLKSTAEFYDFLRELNIIEENYAKGLTKLSKQASLCTASGGFKSWWSLFSSYIDKSISLRGSLENERLNLWKDVQKYLDELQKKHRTVKESETSTQEVVHSFQVASSHLQKAKEVYHTRFKEYERVRLNETHSVRDMEKAETKLKKAQDEYKYSVEKYNNLRLQFVDKMRTSCEHFEEMEITHLTRMCEFFGRFVETLVQSQSAQLALVKEFNQCQLTEVTPKSLLLNMVEERGTGSKEPPPAEFEDVEVAAAFNNEHLSAVVGESGSAASQSSTPCPPTHLTPDSNSLRAASALPAFGNQESPMANHQGALDPSWQSSLNEISGTHSTGLSRRAGILFQRRNRQNSSGIETDNASVNSSGSTPGSFAQKLANVRNLARLPRKTSNSPSEITSKVSQSSAFNTPKVDEEGYNIRPENPWATEHSTSSSSSSDSSGSSSPSERTFKGIKVKIRPLGDLSPGVVEPNSPKTSANLSSPRGSITARDFRRPHTSVDKPFASIPATAAPLSQEARSSSVATGPLVPMLPPPPGQDTISSRRSGRAPLRRGEGLICSFESSKTPSIATSGDDEPFNPFGLPKSDESTPTPNMTSSWDAVFNSSDGSESTPKIQESWEAVFKSTQNDTPNETYDRLIDLRDDTLDSKKVKEVTPSPEPTPTEKTVCHAPLAALEDDDTSTATSPPLPQIPPPTLPRFSTEPRALPPPQPPLPIAIALTETWRAQFPNGGGSSFTTTERPAQSLFGQVTLAVAREDLRPLTQKANLKPLVLIFSRAQRMRNVQATFSGVSVQQVAFCLNYMKLAHSYANLTAGIQLLIYRLEDGEKTQYRVTIPGDLLYHYLVETQSETADEEYTRLSLLDYAIESTGVPPPITMCTFWRCEKETTDFRLDYFVQWPKWNASSSALVVLYFSCQDLRVNLLVDGGVLRMQSRPLGTWNSEQTRASWSIPLTHTAESQLHLHPGVDVSGNIRAKFFLTHGPGTPQPVALQFCRDGGCLPSGALLSLGSESLSGGVAGVGYRLTMCKYRLLGDRYFCDPPVPLGGMTKCLPLLSPPSSRAQSSN</sequence>
<dbReference type="InterPro" id="IPR054713">
    <property type="entry name" value="GMIP/FCHO2-like_FCH"/>
</dbReference>
<feature type="compositionally biased region" description="Polar residues" evidence="6">
    <location>
        <begin position="411"/>
        <end position="430"/>
    </location>
</feature>
<dbReference type="STRING" id="6216.A0A158QEG4"/>
<feature type="compositionally biased region" description="Pro residues" evidence="6">
    <location>
        <begin position="706"/>
        <end position="716"/>
    </location>
</feature>
<feature type="compositionally biased region" description="Polar residues" evidence="6">
    <location>
        <begin position="348"/>
        <end position="359"/>
    </location>
</feature>
<feature type="domain" description="F-BAR" evidence="7">
    <location>
        <begin position="4"/>
        <end position="253"/>
    </location>
</feature>
<feature type="compositionally biased region" description="Polar residues" evidence="6">
    <location>
        <begin position="581"/>
        <end position="591"/>
    </location>
</feature>
<accession>A0A158QEG4</accession>
<dbReference type="PROSITE" id="PS51741">
    <property type="entry name" value="F_BAR"/>
    <property type="match status" value="1"/>
</dbReference>
<feature type="region of interest" description="Disordered" evidence="6">
    <location>
        <begin position="697"/>
        <end position="729"/>
    </location>
</feature>
<keyword evidence="2 5" id="KW-0175">Coiled coil</keyword>
<evidence type="ECO:0000313" key="10">
    <source>
        <dbReference type="WBParaSite" id="HDID_0000737901-mRNA-1"/>
    </source>
</evidence>
<evidence type="ECO:0000313" key="9">
    <source>
        <dbReference type="Proteomes" id="UP000274504"/>
    </source>
</evidence>
<keyword evidence="1" id="KW-0254">Endocytosis</keyword>
<dbReference type="Pfam" id="PF10291">
    <property type="entry name" value="muHD"/>
    <property type="match status" value="1"/>
</dbReference>
<proteinExistence type="predicted"/>
<keyword evidence="3" id="KW-0472">Membrane</keyword>
<feature type="compositionally biased region" description="Polar residues" evidence="6">
    <location>
        <begin position="494"/>
        <end position="506"/>
    </location>
</feature>
<reference evidence="10" key="1">
    <citation type="submission" date="2016-04" db="UniProtKB">
        <authorList>
            <consortium name="WormBaseParasite"/>
        </authorList>
    </citation>
    <scope>IDENTIFICATION</scope>
</reference>
<feature type="region of interest" description="Disordered" evidence="6">
    <location>
        <begin position="292"/>
        <end position="312"/>
    </location>
</feature>
<reference evidence="8 9" key="2">
    <citation type="submission" date="2018-11" db="EMBL/GenBank/DDBJ databases">
        <authorList>
            <consortium name="Pathogen Informatics"/>
        </authorList>
    </citation>
    <scope>NUCLEOTIDE SEQUENCE [LARGE SCALE GENOMIC DNA]</scope>
</reference>
<feature type="compositionally biased region" description="Polar residues" evidence="6">
    <location>
        <begin position="373"/>
        <end position="394"/>
    </location>
</feature>
<name>A0A158QEG4_HYMDI</name>
<evidence type="ECO:0000256" key="5">
    <source>
        <dbReference type="PROSITE-ProRule" id="PRU01077"/>
    </source>
</evidence>
<evidence type="ECO:0000256" key="4">
    <source>
        <dbReference type="ARBA" id="ARBA00037878"/>
    </source>
</evidence>
<dbReference type="EMBL" id="UYSG01010929">
    <property type="protein sequence ID" value="VDL59695.1"/>
    <property type="molecule type" value="Genomic_DNA"/>
</dbReference>
<dbReference type="PANTHER" id="PTHR23065:SF15">
    <property type="entry name" value="AT02057P"/>
    <property type="match status" value="1"/>
</dbReference>
<evidence type="ECO:0000256" key="2">
    <source>
        <dbReference type="ARBA" id="ARBA00023054"/>
    </source>
</evidence>
<feature type="compositionally biased region" description="Basic and acidic residues" evidence="6">
    <location>
        <begin position="511"/>
        <end position="520"/>
    </location>
</feature>
<feature type="compositionally biased region" description="Low complexity" evidence="6">
    <location>
        <begin position="452"/>
        <end position="468"/>
    </location>
</feature>
<keyword evidence="3" id="KW-0168">Coated pit</keyword>
<dbReference type="AlphaFoldDB" id="A0A158QEG4"/>
<evidence type="ECO:0000259" key="7">
    <source>
        <dbReference type="PROSITE" id="PS51741"/>
    </source>
</evidence>
<dbReference type="Proteomes" id="UP000274504">
    <property type="component" value="Unassembled WGS sequence"/>
</dbReference>
<dbReference type="GO" id="GO:0005905">
    <property type="term" value="C:clathrin-coated pit"/>
    <property type="evidence" value="ECO:0007669"/>
    <property type="project" value="UniProtKB-KW"/>
</dbReference>
<protein>
    <submittedName>
        <fullName evidence="10">F-BAR domain-containing protein</fullName>
    </submittedName>
</protein>
<dbReference type="InterPro" id="IPR018808">
    <property type="entry name" value="Muniscin_C"/>
</dbReference>
<evidence type="ECO:0000256" key="6">
    <source>
        <dbReference type="SAM" id="MobiDB-lite"/>
    </source>
</evidence>
<dbReference type="GO" id="GO:0005737">
    <property type="term" value="C:cytoplasm"/>
    <property type="evidence" value="ECO:0007669"/>
    <property type="project" value="TreeGrafter"/>
</dbReference>
<feature type="compositionally biased region" description="Low complexity" evidence="6">
    <location>
        <begin position="292"/>
        <end position="302"/>
    </location>
</feature>
<evidence type="ECO:0000256" key="1">
    <source>
        <dbReference type="ARBA" id="ARBA00022583"/>
    </source>
</evidence>
<evidence type="ECO:0000313" key="8">
    <source>
        <dbReference type="EMBL" id="VDL59695.1"/>
    </source>
</evidence>
<feature type="compositionally biased region" description="Polar residues" evidence="6">
    <location>
        <begin position="609"/>
        <end position="635"/>
    </location>
</feature>
<dbReference type="InterPro" id="IPR027267">
    <property type="entry name" value="AH/BAR_dom_sf"/>
</dbReference>